<protein>
    <submittedName>
        <fullName evidence="5">AraC family transcriptional regulator</fullName>
    </submittedName>
</protein>
<evidence type="ECO:0000256" key="1">
    <source>
        <dbReference type="ARBA" id="ARBA00023015"/>
    </source>
</evidence>
<evidence type="ECO:0000256" key="2">
    <source>
        <dbReference type="ARBA" id="ARBA00023125"/>
    </source>
</evidence>
<sequence>MNHYFDRIDNVIKYIEDNLSGKISLEELAEISNFSRYHFSRIFSSVVGMTPYAYLNNRRLTKSVEYLVNTDKTVLEISILCGFHSVSNFNQAFKKRYNNTPSEVRRDSKQFSNISLHYGKKQEETEKPARYSESEIKNHLLRRIWEMNIAIKELPDYEVAYVRHVGSYLETYKAWGKLGVWAGKNNLFPPEHIFIGISFDDPSTTDEYACRYDACVTIKGDFKRDVDPDIKYKTLYGGLYALYPFYDKIEQFAIVYQLVYGQWLPNSEYDPDDKPCLEFCMNNPSDDPEGKAKIDLYIPIRKRKV</sequence>
<name>A0ABU3HEJ9_9BACL</name>
<organism evidence="5 6">
    <name type="scientific">Paenibacillus forsythiae</name>
    <dbReference type="NCBI Taxonomy" id="365616"/>
    <lineage>
        <taxon>Bacteria</taxon>
        <taxon>Bacillati</taxon>
        <taxon>Bacillota</taxon>
        <taxon>Bacilli</taxon>
        <taxon>Bacillales</taxon>
        <taxon>Paenibacillaceae</taxon>
        <taxon>Paenibacillus</taxon>
    </lineage>
</organism>
<dbReference type="InterPro" id="IPR050908">
    <property type="entry name" value="SmbC-like"/>
</dbReference>
<dbReference type="SUPFAM" id="SSF46689">
    <property type="entry name" value="Homeodomain-like"/>
    <property type="match status" value="2"/>
</dbReference>
<dbReference type="SMART" id="SM00871">
    <property type="entry name" value="AraC_E_bind"/>
    <property type="match status" value="1"/>
</dbReference>
<feature type="domain" description="HTH araC/xylS-type" evidence="4">
    <location>
        <begin position="9"/>
        <end position="107"/>
    </location>
</feature>
<dbReference type="Pfam" id="PF06445">
    <property type="entry name" value="GyrI-like"/>
    <property type="match status" value="1"/>
</dbReference>
<dbReference type="Gene3D" id="3.20.80.10">
    <property type="entry name" value="Regulatory factor, effector binding domain"/>
    <property type="match status" value="1"/>
</dbReference>
<evidence type="ECO:0000256" key="3">
    <source>
        <dbReference type="ARBA" id="ARBA00023163"/>
    </source>
</evidence>
<dbReference type="InterPro" id="IPR018060">
    <property type="entry name" value="HTH_AraC"/>
</dbReference>
<evidence type="ECO:0000259" key="4">
    <source>
        <dbReference type="PROSITE" id="PS01124"/>
    </source>
</evidence>
<dbReference type="SMART" id="SM00342">
    <property type="entry name" value="HTH_ARAC"/>
    <property type="match status" value="1"/>
</dbReference>
<reference evidence="5 6" key="1">
    <citation type="submission" date="2023-07" db="EMBL/GenBank/DDBJ databases">
        <title>Genomic Encyclopedia of Type Strains, Phase IV (KMG-IV): sequencing the most valuable type-strain genomes for metagenomic binning, comparative biology and taxonomic classification.</title>
        <authorList>
            <person name="Goeker M."/>
        </authorList>
    </citation>
    <scope>NUCLEOTIDE SEQUENCE [LARGE SCALE GENOMIC DNA]</scope>
    <source>
        <strain evidence="5 6">T98</strain>
    </source>
</reference>
<dbReference type="PROSITE" id="PS00041">
    <property type="entry name" value="HTH_ARAC_FAMILY_1"/>
    <property type="match status" value="1"/>
</dbReference>
<dbReference type="EMBL" id="JAUSUY010000045">
    <property type="protein sequence ID" value="MDT3429234.1"/>
    <property type="molecule type" value="Genomic_DNA"/>
</dbReference>
<keyword evidence="2" id="KW-0238">DNA-binding</keyword>
<dbReference type="PANTHER" id="PTHR40055">
    <property type="entry name" value="TRANSCRIPTIONAL REGULATOR YGIV-RELATED"/>
    <property type="match status" value="1"/>
</dbReference>
<dbReference type="RefSeq" id="WP_036724955.1">
    <property type="nucleotide sequence ID" value="NZ_JAUSUY010000045.1"/>
</dbReference>
<dbReference type="InterPro" id="IPR011256">
    <property type="entry name" value="Reg_factor_effector_dom_sf"/>
</dbReference>
<accession>A0ABU3HEJ9</accession>
<dbReference type="PROSITE" id="PS01124">
    <property type="entry name" value="HTH_ARAC_FAMILY_2"/>
    <property type="match status" value="1"/>
</dbReference>
<dbReference type="Gene3D" id="1.10.10.60">
    <property type="entry name" value="Homeodomain-like"/>
    <property type="match status" value="2"/>
</dbReference>
<evidence type="ECO:0000313" key="5">
    <source>
        <dbReference type="EMBL" id="MDT3429234.1"/>
    </source>
</evidence>
<evidence type="ECO:0000313" key="6">
    <source>
        <dbReference type="Proteomes" id="UP001248709"/>
    </source>
</evidence>
<dbReference type="InterPro" id="IPR009057">
    <property type="entry name" value="Homeodomain-like_sf"/>
</dbReference>
<dbReference type="PRINTS" id="PR00032">
    <property type="entry name" value="HTHARAC"/>
</dbReference>
<dbReference type="InterPro" id="IPR010499">
    <property type="entry name" value="AraC_E-bd"/>
</dbReference>
<dbReference type="Proteomes" id="UP001248709">
    <property type="component" value="Unassembled WGS sequence"/>
</dbReference>
<dbReference type="Pfam" id="PF12833">
    <property type="entry name" value="HTH_18"/>
    <property type="match status" value="1"/>
</dbReference>
<proteinExistence type="predicted"/>
<dbReference type="InterPro" id="IPR018062">
    <property type="entry name" value="HTH_AraC-typ_CS"/>
</dbReference>
<dbReference type="InterPro" id="IPR020449">
    <property type="entry name" value="Tscrpt_reg_AraC-type_HTH"/>
</dbReference>
<dbReference type="PANTHER" id="PTHR40055:SF1">
    <property type="entry name" value="TRANSCRIPTIONAL REGULATOR YGIV-RELATED"/>
    <property type="match status" value="1"/>
</dbReference>
<gene>
    <name evidence="5" type="ORF">J2Z22_004835</name>
</gene>
<keyword evidence="6" id="KW-1185">Reference proteome</keyword>
<keyword evidence="1" id="KW-0805">Transcription regulation</keyword>
<comment type="caution">
    <text evidence="5">The sequence shown here is derived from an EMBL/GenBank/DDBJ whole genome shotgun (WGS) entry which is preliminary data.</text>
</comment>
<dbReference type="InterPro" id="IPR029442">
    <property type="entry name" value="GyrI-like"/>
</dbReference>
<dbReference type="SUPFAM" id="SSF55136">
    <property type="entry name" value="Probable bacterial effector-binding domain"/>
    <property type="match status" value="1"/>
</dbReference>
<keyword evidence="3" id="KW-0804">Transcription</keyword>